<dbReference type="Pfam" id="PF11444">
    <property type="entry name" value="DUF2895"/>
    <property type="match status" value="1"/>
</dbReference>
<keyword evidence="1" id="KW-1133">Transmembrane helix</keyword>
<dbReference type="NCBIfam" id="TIGR03746">
    <property type="entry name" value="conj_TIGR03746"/>
    <property type="match status" value="1"/>
</dbReference>
<protein>
    <submittedName>
        <fullName evidence="2">TIGR03746 family integrating conjugative element protein</fullName>
    </submittedName>
</protein>
<gene>
    <name evidence="2" type="ORF">TOI97_02940</name>
</gene>
<keyword evidence="1" id="KW-0812">Transmembrane</keyword>
<comment type="caution">
    <text evidence="2">The sequence shown here is derived from an EMBL/GenBank/DDBJ whole genome shotgun (WGS) entry which is preliminary data.</text>
</comment>
<keyword evidence="1" id="KW-0472">Membrane</keyword>
<dbReference type="EMBL" id="JAXIVU010000002">
    <property type="protein sequence ID" value="MDY7218539.1"/>
    <property type="molecule type" value="Genomic_DNA"/>
</dbReference>
<evidence type="ECO:0000256" key="1">
    <source>
        <dbReference type="SAM" id="Phobius"/>
    </source>
</evidence>
<dbReference type="Proteomes" id="UP001294570">
    <property type="component" value="Unassembled WGS sequence"/>
</dbReference>
<keyword evidence="3" id="KW-1185">Reference proteome</keyword>
<dbReference type="RefSeq" id="WP_321552631.1">
    <property type="nucleotide sequence ID" value="NZ_JAXIVU010000002.1"/>
</dbReference>
<proteinExistence type="predicted"/>
<accession>A0ABU5GP67</accession>
<feature type="transmembrane region" description="Helical" evidence="1">
    <location>
        <begin position="20"/>
        <end position="36"/>
    </location>
</feature>
<organism evidence="2 3">
    <name type="scientific">Denitrificimonas halotolerans</name>
    <dbReference type="NCBI Taxonomy" id="3098930"/>
    <lineage>
        <taxon>Bacteria</taxon>
        <taxon>Pseudomonadati</taxon>
        <taxon>Pseudomonadota</taxon>
        <taxon>Gammaproteobacteria</taxon>
        <taxon>Pseudomonadales</taxon>
        <taxon>Pseudomonadaceae</taxon>
        <taxon>Denitrificimonas</taxon>
    </lineage>
</organism>
<name>A0ABU5GP67_9GAMM</name>
<evidence type="ECO:0000313" key="3">
    <source>
        <dbReference type="Proteomes" id="UP001294570"/>
    </source>
</evidence>
<dbReference type="InterPro" id="IPR021548">
    <property type="entry name" value="DUF2895"/>
</dbReference>
<evidence type="ECO:0000313" key="2">
    <source>
        <dbReference type="EMBL" id="MDY7218539.1"/>
    </source>
</evidence>
<reference evidence="2 3" key="1">
    <citation type="submission" date="2023-12" db="EMBL/GenBank/DDBJ databases">
        <title>Denitrificimonas halotolerans sp. nov.,a novel species isolated from landfill leachate.</title>
        <authorList>
            <person name="Wang S."/>
        </authorList>
    </citation>
    <scope>NUCLEOTIDE SEQUENCE [LARGE SCALE GENOMIC DNA]</scope>
    <source>
        <strain evidence="2 3">JX-1</strain>
    </source>
</reference>
<sequence length="214" mass="24707">MSRFKNTIDQQKAHINTLRGAIVGIAIVAGAFFYGWKTAPDNLTVHVPPDLRSGSTRLWWDVPPESVYGFGLYVYQQLNRWPNDGNIDYEKNIERMRHLLTDSCRAELQDDVKKRRTAGELRNRVRGIYELIGRGFIDNPEYRVIQDSRNSWIVNLDLNADEYFLNEPVKRSASRYPLRVLRHDVDPKQNPYGLALDCFAGQIQRLEIEGEGAL</sequence>